<protein>
    <submittedName>
        <fullName evidence="2">Uncharacterized protein</fullName>
    </submittedName>
</protein>
<evidence type="ECO:0000313" key="2">
    <source>
        <dbReference type="EMBL" id="QHU18493.1"/>
    </source>
</evidence>
<feature type="region of interest" description="Disordered" evidence="1">
    <location>
        <begin position="491"/>
        <end position="520"/>
    </location>
</feature>
<sequence length="550" mass="61274">MASRPANPFYNQITSVKEDYVNNAGAPSSVDLPLVTLPAGTILFRGLKIPDARKGEDIRSFYRDFLGTPEGSEEVCLSPVHNVFFYPFPYVAFGAHNVGKTFTIMQMVVLVHPITVVACIGPSPFVRGVSKAYSGTAPWQRCNNFSGPDYDCHPQSEREADAKTYDNCLSPEYQVRSGTRGWMAIANLDSINPRHSKWIQQKTESTMGTFLRSLNTQIPGEGKAAVAWAYTDATRNAGFPEIALYPYRTHKGRRLITRYCPNEKAAIRLLEKEAASDNLNYLPIAAFTKNGVIDMVSGYFSYDRLGVTENAFDAESAQQAILANVHTFMEMAQTRGLTLPHYGFSKLMFDSRTGFFALDKVVPFSLAIQGVPYRSLLFSLEGEEAQKRALKYMLIFRNFMPEHFLERFPIDPKFVVRRAMIFNRFPVLTELFTELQLNVPRDYLEPLGRAGRLYKRETVKVNKVPKPQAPAPIRAPVAQAPPIVNQPSPAYAAVTPPANEQSPAYAAVTPPNGVKTPNGVNTPVQQVGGFGEDLARQYASLFANVWKNKK</sequence>
<evidence type="ECO:0000256" key="1">
    <source>
        <dbReference type="SAM" id="MobiDB-lite"/>
    </source>
</evidence>
<name>A0A6C0KMH8_9ZZZZ</name>
<proteinExistence type="predicted"/>
<organism evidence="2">
    <name type="scientific">viral metagenome</name>
    <dbReference type="NCBI Taxonomy" id="1070528"/>
    <lineage>
        <taxon>unclassified sequences</taxon>
        <taxon>metagenomes</taxon>
        <taxon>organismal metagenomes</taxon>
    </lineage>
</organism>
<dbReference type="AlphaFoldDB" id="A0A6C0KMH8"/>
<reference evidence="2" key="1">
    <citation type="journal article" date="2020" name="Nature">
        <title>Giant virus diversity and host interactions through global metagenomics.</title>
        <authorList>
            <person name="Schulz F."/>
            <person name="Roux S."/>
            <person name="Paez-Espino D."/>
            <person name="Jungbluth S."/>
            <person name="Walsh D.A."/>
            <person name="Denef V.J."/>
            <person name="McMahon K.D."/>
            <person name="Konstantinidis K.T."/>
            <person name="Eloe-Fadrosh E.A."/>
            <person name="Kyrpides N.C."/>
            <person name="Woyke T."/>
        </authorList>
    </citation>
    <scope>NUCLEOTIDE SEQUENCE</scope>
    <source>
        <strain evidence="2">GVMAG-S-3300013006-138</strain>
    </source>
</reference>
<accession>A0A6C0KMH8</accession>
<dbReference type="EMBL" id="MN740934">
    <property type="protein sequence ID" value="QHU18493.1"/>
    <property type="molecule type" value="Genomic_DNA"/>
</dbReference>